<proteinExistence type="predicted"/>
<reference evidence="2" key="1">
    <citation type="submission" date="2023-04" db="EMBL/GenBank/DDBJ databases">
        <title>Chromosome-level genome of Chaenocephalus aceratus.</title>
        <authorList>
            <person name="Park H."/>
        </authorList>
    </citation>
    <scope>NUCLEOTIDE SEQUENCE</scope>
    <source>
        <strain evidence="2">DE</strain>
        <tissue evidence="2">Muscle</tissue>
    </source>
</reference>
<evidence type="ECO:0000313" key="3">
    <source>
        <dbReference type="Proteomes" id="UP001228049"/>
    </source>
</evidence>
<sequence>MGEIAPPAILHSTDINRSSQDTQQLRASQTEPVRHGAGGGCFEIKNLDPSPKCAAYFPNFLLSRTYWTVHHQPYSTVLNKDTGTDPSLLYTLPLLLLRHRSSSSR</sequence>
<protein>
    <submittedName>
        <fullName evidence="2">Protein cft1</fullName>
    </submittedName>
</protein>
<organism evidence="2 3">
    <name type="scientific">Dissostichus eleginoides</name>
    <name type="common">Patagonian toothfish</name>
    <name type="synonym">Dissostichus amissus</name>
    <dbReference type="NCBI Taxonomy" id="100907"/>
    <lineage>
        <taxon>Eukaryota</taxon>
        <taxon>Metazoa</taxon>
        <taxon>Chordata</taxon>
        <taxon>Craniata</taxon>
        <taxon>Vertebrata</taxon>
        <taxon>Euteleostomi</taxon>
        <taxon>Actinopterygii</taxon>
        <taxon>Neopterygii</taxon>
        <taxon>Teleostei</taxon>
        <taxon>Neoteleostei</taxon>
        <taxon>Acanthomorphata</taxon>
        <taxon>Eupercaria</taxon>
        <taxon>Perciformes</taxon>
        <taxon>Notothenioidei</taxon>
        <taxon>Nototheniidae</taxon>
        <taxon>Dissostichus</taxon>
    </lineage>
</organism>
<feature type="region of interest" description="Disordered" evidence="1">
    <location>
        <begin position="1"/>
        <end position="39"/>
    </location>
</feature>
<accession>A0AAD9B5C5</accession>
<dbReference type="EMBL" id="JASDAP010000027">
    <property type="protein sequence ID" value="KAK1876931.1"/>
    <property type="molecule type" value="Genomic_DNA"/>
</dbReference>
<evidence type="ECO:0000313" key="2">
    <source>
        <dbReference type="EMBL" id="KAK1876931.1"/>
    </source>
</evidence>
<comment type="caution">
    <text evidence="2">The sequence shown here is derived from an EMBL/GenBank/DDBJ whole genome shotgun (WGS) entry which is preliminary data.</text>
</comment>
<dbReference type="Proteomes" id="UP001228049">
    <property type="component" value="Unassembled WGS sequence"/>
</dbReference>
<feature type="compositionally biased region" description="Polar residues" evidence="1">
    <location>
        <begin position="13"/>
        <end position="31"/>
    </location>
</feature>
<keyword evidence="3" id="KW-1185">Reference proteome</keyword>
<gene>
    <name evidence="2" type="ORF">KUDE01_002250</name>
</gene>
<evidence type="ECO:0000256" key="1">
    <source>
        <dbReference type="SAM" id="MobiDB-lite"/>
    </source>
</evidence>
<name>A0AAD9B5C5_DISEL</name>
<dbReference type="AlphaFoldDB" id="A0AAD9B5C5"/>